<proteinExistence type="predicted"/>
<sequence>MSNVSRRYLSVLLLITQIGAFVIQQSRQVVASQCYEEVPLIKPGHRLSLSCLSCIPSTTGEDNALIDQELLSPKKHTDVYLFSFNKLYESKKKRDLSQASLSLKRWKNYCLGDGGVYFDERPKSLKALNSQISTRIASDTSHFFEERNTSLIETAVLSTCARFEVVVVMSRSKSQEDPGFNPDSDDAIKDSLVGALAEQIIFQECKKSYLLKSLLPFSVFDKPQRICSNTSERIKSPFALKSLQTLTDAMKDEVMVTVNVENVSRRLCLIGAGLQDRPIFRPFSSRDAHVMAQIKRTADGAVQQHSDEKSLDTATATYCKILFDAALQCGKAARSSKAVPILDELRSASNGADGPPELSKAAALSAVKLAVNPAVAMCTAKLKAMEATNDILRLREGAAGLTRQSGRRLDSVGCAPIRNLLHEPTIRLREGKYVDIEKVLNDVQVEIDRIP</sequence>
<dbReference type="EMBL" id="HBIO01012647">
    <property type="protein sequence ID" value="CAE0464985.1"/>
    <property type="molecule type" value="Transcribed_RNA"/>
</dbReference>
<evidence type="ECO:0000313" key="3">
    <source>
        <dbReference type="EMBL" id="CAE0464986.1"/>
    </source>
</evidence>
<evidence type="ECO:0000256" key="1">
    <source>
        <dbReference type="SAM" id="SignalP"/>
    </source>
</evidence>
<keyword evidence="1" id="KW-0732">Signal</keyword>
<gene>
    <name evidence="2" type="ORF">CDEB00056_LOCUS9826</name>
    <name evidence="3" type="ORF">CDEB00056_LOCUS9827</name>
</gene>
<accession>A0A6S8U7D7</accession>
<dbReference type="AlphaFoldDB" id="A0A6S8U7D7"/>
<name>A0A6S8U7D7_9STRA</name>
<feature type="chain" id="PRO_5036191453" evidence="1">
    <location>
        <begin position="21"/>
        <end position="451"/>
    </location>
</feature>
<organism evidence="3">
    <name type="scientific">Chaetoceros debilis</name>
    <dbReference type="NCBI Taxonomy" id="122233"/>
    <lineage>
        <taxon>Eukaryota</taxon>
        <taxon>Sar</taxon>
        <taxon>Stramenopiles</taxon>
        <taxon>Ochrophyta</taxon>
        <taxon>Bacillariophyta</taxon>
        <taxon>Coscinodiscophyceae</taxon>
        <taxon>Chaetocerotophycidae</taxon>
        <taxon>Chaetocerotales</taxon>
        <taxon>Chaetocerotaceae</taxon>
        <taxon>Chaetoceros</taxon>
    </lineage>
</organism>
<dbReference type="EMBL" id="HBIO01012648">
    <property type="protein sequence ID" value="CAE0464986.1"/>
    <property type="molecule type" value="Transcribed_RNA"/>
</dbReference>
<feature type="signal peptide" evidence="1">
    <location>
        <begin position="1"/>
        <end position="20"/>
    </location>
</feature>
<evidence type="ECO:0000313" key="2">
    <source>
        <dbReference type="EMBL" id="CAE0464985.1"/>
    </source>
</evidence>
<reference evidence="3" key="1">
    <citation type="submission" date="2021-01" db="EMBL/GenBank/DDBJ databases">
        <authorList>
            <person name="Corre E."/>
            <person name="Pelletier E."/>
            <person name="Niang G."/>
            <person name="Scheremetjew M."/>
            <person name="Finn R."/>
            <person name="Kale V."/>
            <person name="Holt S."/>
            <person name="Cochrane G."/>
            <person name="Meng A."/>
            <person name="Brown T."/>
            <person name="Cohen L."/>
        </authorList>
    </citation>
    <scope>NUCLEOTIDE SEQUENCE</scope>
    <source>
        <strain evidence="3">MM31A-1</strain>
    </source>
</reference>
<protein>
    <submittedName>
        <fullName evidence="3">Uncharacterized protein</fullName>
    </submittedName>
</protein>